<dbReference type="CDD" id="cd05367">
    <property type="entry name" value="SPR-like_SDR_c"/>
    <property type="match status" value="1"/>
</dbReference>
<reference evidence="4 5" key="1">
    <citation type="journal article" date="2018" name="Nat. Ecol. Evol.">
        <title>Pezizomycetes genomes reveal the molecular basis of ectomycorrhizal truffle lifestyle.</title>
        <authorList>
            <person name="Murat C."/>
            <person name="Payen T."/>
            <person name="Noel B."/>
            <person name="Kuo A."/>
            <person name="Morin E."/>
            <person name="Chen J."/>
            <person name="Kohler A."/>
            <person name="Krizsan K."/>
            <person name="Balestrini R."/>
            <person name="Da Silva C."/>
            <person name="Montanini B."/>
            <person name="Hainaut M."/>
            <person name="Levati E."/>
            <person name="Barry K.W."/>
            <person name="Belfiori B."/>
            <person name="Cichocki N."/>
            <person name="Clum A."/>
            <person name="Dockter R.B."/>
            <person name="Fauchery L."/>
            <person name="Guy J."/>
            <person name="Iotti M."/>
            <person name="Le Tacon F."/>
            <person name="Lindquist E.A."/>
            <person name="Lipzen A."/>
            <person name="Malagnac F."/>
            <person name="Mello A."/>
            <person name="Molinier V."/>
            <person name="Miyauchi S."/>
            <person name="Poulain J."/>
            <person name="Riccioni C."/>
            <person name="Rubini A."/>
            <person name="Sitrit Y."/>
            <person name="Splivallo R."/>
            <person name="Traeger S."/>
            <person name="Wang M."/>
            <person name="Zifcakova L."/>
            <person name="Wipf D."/>
            <person name="Zambonelli A."/>
            <person name="Paolocci F."/>
            <person name="Nowrousian M."/>
            <person name="Ottonello S."/>
            <person name="Baldrian P."/>
            <person name="Spatafora J.W."/>
            <person name="Henrissat B."/>
            <person name="Nagy L.G."/>
            <person name="Aury J.M."/>
            <person name="Wincker P."/>
            <person name="Grigoriev I.V."/>
            <person name="Bonfante P."/>
            <person name="Martin F.M."/>
        </authorList>
    </citation>
    <scope>NUCLEOTIDE SEQUENCE [LARGE SCALE GENOMIC DNA]</scope>
    <source>
        <strain evidence="4 5">RN42</strain>
    </source>
</reference>
<dbReference type="Pfam" id="PF00106">
    <property type="entry name" value="adh_short"/>
    <property type="match status" value="1"/>
</dbReference>
<dbReference type="PANTHER" id="PTHR43008">
    <property type="entry name" value="BENZIL REDUCTASE"/>
    <property type="match status" value="1"/>
</dbReference>
<dbReference type="GO" id="GO:0050664">
    <property type="term" value="F:oxidoreductase activity, acting on NAD(P)H, oxygen as acceptor"/>
    <property type="evidence" value="ECO:0007669"/>
    <property type="project" value="TreeGrafter"/>
</dbReference>
<dbReference type="InterPro" id="IPR036291">
    <property type="entry name" value="NAD(P)-bd_dom_sf"/>
</dbReference>
<dbReference type="AlphaFoldDB" id="A0A3N4IEZ8"/>
<dbReference type="PRINTS" id="PR00081">
    <property type="entry name" value="GDHRDH"/>
</dbReference>
<evidence type="ECO:0000256" key="2">
    <source>
        <dbReference type="ARBA" id="ARBA00022857"/>
    </source>
</evidence>
<evidence type="ECO:0000256" key="3">
    <source>
        <dbReference type="ARBA" id="ARBA00023002"/>
    </source>
</evidence>
<keyword evidence="3" id="KW-0560">Oxidoreductase</keyword>
<dbReference type="Gene3D" id="3.40.50.720">
    <property type="entry name" value="NAD(P)-binding Rossmann-like Domain"/>
    <property type="match status" value="1"/>
</dbReference>
<dbReference type="EMBL" id="ML119669">
    <property type="protein sequence ID" value="RPA82771.1"/>
    <property type="molecule type" value="Genomic_DNA"/>
</dbReference>
<name>A0A3N4IEZ8_ASCIM</name>
<dbReference type="InterPro" id="IPR002347">
    <property type="entry name" value="SDR_fam"/>
</dbReference>
<organism evidence="4 5">
    <name type="scientific">Ascobolus immersus RN42</name>
    <dbReference type="NCBI Taxonomy" id="1160509"/>
    <lineage>
        <taxon>Eukaryota</taxon>
        <taxon>Fungi</taxon>
        <taxon>Dikarya</taxon>
        <taxon>Ascomycota</taxon>
        <taxon>Pezizomycotina</taxon>
        <taxon>Pezizomycetes</taxon>
        <taxon>Pezizales</taxon>
        <taxon>Ascobolaceae</taxon>
        <taxon>Ascobolus</taxon>
    </lineage>
</organism>
<gene>
    <name evidence="4" type="ORF">BJ508DRAFT_413935</name>
</gene>
<dbReference type="FunFam" id="3.40.50.720:FF:000281">
    <property type="entry name" value="Uncharacterized oxidoreductase YIR035C"/>
    <property type="match status" value="1"/>
</dbReference>
<keyword evidence="2" id="KW-0521">NADP</keyword>
<dbReference type="SUPFAM" id="SSF51735">
    <property type="entry name" value="NAD(P)-binding Rossmann-fold domains"/>
    <property type="match status" value="1"/>
</dbReference>
<dbReference type="PANTHER" id="PTHR43008:SF8">
    <property type="entry name" value="BENZIL REDUCTASE ((S)-BENZOIN FORMING) IRC24"/>
    <property type="match status" value="1"/>
</dbReference>
<accession>A0A3N4IEZ8</accession>
<keyword evidence="5" id="KW-1185">Reference proteome</keyword>
<dbReference type="OrthoDB" id="153074at2759"/>
<evidence type="ECO:0000256" key="1">
    <source>
        <dbReference type="ARBA" id="ARBA00006484"/>
    </source>
</evidence>
<dbReference type="Proteomes" id="UP000275078">
    <property type="component" value="Unassembled WGS sequence"/>
</dbReference>
<evidence type="ECO:0000313" key="4">
    <source>
        <dbReference type="EMBL" id="RPA82771.1"/>
    </source>
</evidence>
<sequence>MSAKSPTIILTGASRGLGHSIAHILLNHPSKPNLVLTARTAGPLTSFEAQYPDRVAHIAGDITSPRIEADLIKLAVEKFGSLDGLVINHGILGPVRKIGDLHQNKGAREDEVGARSEDDIKYWEDSKVCWDVNYFSALRLSAEALPHLKKSEFGGKIVFVSSGAATTGYSGWETYGATKAAMNHLAISLGSEEPDVTTVSIRPGVVDTGMQVEIREQHREGMGEEGHSRFTELHASGKLLKPEQPGTVIANLAISAPKELSGKFLSWNSPELDSFQIQFS</sequence>
<comment type="similarity">
    <text evidence="1">Belongs to the short-chain dehydrogenases/reductases (SDR) family.</text>
</comment>
<dbReference type="STRING" id="1160509.A0A3N4IEZ8"/>
<proteinExistence type="inferred from homology"/>
<protein>
    <submittedName>
        <fullName evidence="4">NAD(P)-binding protein</fullName>
    </submittedName>
</protein>
<evidence type="ECO:0000313" key="5">
    <source>
        <dbReference type="Proteomes" id="UP000275078"/>
    </source>
</evidence>
<dbReference type="PROSITE" id="PS00061">
    <property type="entry name" value="ADH_SHORT"/>
    <property type="match status" value="1"/>
</dbReference>
<dbReference type="InterPro" id="IPR020904">
    <property type="entry name" value="Sc_DH/Rdtase_CS"/>
</dbReference>